<comment type="similarity">
    <text evidence="1">Belongs to the UPF0587 family.</text>
</comment>
<evidence type="ECO:0000313" key="4">
    <source>
        <dbReference type="EMBL" id="KAA8498639.1"/>
    </source>
</evidence>
<evidence type="ECO:0000256" key="2">
    <source>
        <dbReference type="ARBA" id="ARBA00022723"/>
    </source>
</evidence>
<dbReference type="Pfam" id="PF05907">
    <property type="entry name" value="CXXC_Zn-b_euk"/>
    <property type="match status" value="1"/>
</dbReference>
<comment type="caution">
    <text evidence="4">The sequence shown here is derived from an EMBL/GenBank/DDBJ whole genome shotgun (WGS) entry which is preliminary data.</text>
</comment>
<keyword evidence="5" id="KW-1185">Reference proteome</keyword>
<name>A0A5J4Z3S2_PORPP</name>
<accession>A0A5J4Z3S2</accession>
<dbReference type="PANTHER" id="PTHR12857">
    <property type="entry name" value="CXXC MOTIF CONTAINING ZINC BINDING PROTEIN"/>
    <property type="match status" value="1"/>
</dbReference>
<evidence type="ECO:0000313" key="5">
    <source>
        <dbReference type="Proteomes" id="UP000324585"/>
    </source>
</evidence>
<evidence type="ECO:0000256" key="3">
    <source>
        <dbReference type="ARBA" id="ARBA00022833"/>
    </source>
</evidence>
<keyword evidence="2" id="KW-0479">Metal-binding</keyword>
<dbReference type="OMA" id="GCNRENS"/>
<sequence length="167" mass="18722">MPIFTLEVRAHLDGVASVTAGADYDWMLWFTCTNCGEKTDNALVFHESDKVEQVRGAVVNLQVKCKFCERVNDASIVTHKASPHTYTSAYAPDWHPFCEFEARGMQPAAWEMMPGLAIVGESGVKFDESVLESTGSTYEFFGYDEKAKASVSITEWEYRITSARSRK</sequence>
<proteinExistence type="inferred from homology"/>
<dbReference type="OrthoDB" id="10248838at2759"/>
<dbReference type="PANTHER" id="PTHR12857:SF0">
    <property type="entry name" value="CXXC MOTIF CONTAINING ZINC BINDING PROTEIN"/>
    <property type="match status" value="1"/>
</dbReference>
<gene>
    <name evidence="4" type="ORF">FVE85_6224</name>
</gene>
<keyword evidence="3" id="KW-0862">Zinc</keyword>
<reference evidence="5" key="1">
    <citation type="journal article" date="2019" name="Nat. Commun.">
        <title>Expansion of phycobilisome linker gene families in mesophilic red algae.</title>
        <authorList>
            <person name="Lee J."/>
            <person name="Kim D."/>
            <person name="Bhattacharya D."/>
            <person name="Yoon H.S."/>
        </authorList>
    </citation>
    <scope>NUCLEOTIDE SEQUENCE [LARGE SCALE GENOMIC DNA]</scope>
    <source>
        <strain evidence="5">CCMP 1328</strain>
    </source>
</reference>
<dbReference type="EMBL" id="VRMN01000001">
    <property type="protein sequence ID" value="KAA8498639.1"/>
    <property type="molecule type" value="Genomic_DNA"/>
</dbReference>
<dbReference type="GO" id="GO:0008270">
    <property type="term" value="F:zinc ion binding"/>
    <property type="evidence" value="ECO:0007669"/>
    <property type="project" value="TreeGrafter"/>
</dbReference>
<dbReference type="Proteomes" id="UP000324585">
    <property type="component" value="Unassembled WGS sequence"/>
</dbReference>
<dbReference type="InterPro" id="IPR008584">
    <property type="entry name" value="CXXC_Zn-binding_euk"/>
</dbReference>
<protein>
    <submittedName>
        <fullName evidence="4">UPF0587 protein</fullName>
    </submittedName>
</protein>
<dbReference type="AlphaFoldDB" id="A0A5J4Z3S2"/>
<dbReference type="SUPFAM" id="SSF141678">
    <property type="entry name" value="MAL13P1.257-like"/>
    <property type="match status" value="1"/>
</dbReference>
<organism evidence="4 5">
    <name type="scientific">Porphyridium purpureum</name>
    <name type="common">Red alga</name>
    <name type="synonym">Porphyridium cruentum</name>
    <dbReference type="NCBI Taxonomy" id="35688"/>
    <lineage>
        <taxon>Eukaryota</taxon>
        <taxon>Rhodophyta</taxon>
        <taxon>Bangiophyceae</taxon>
        <taxon>Porphyridiales</taxon>
        <taxon>Porphyridiaceae</taxon>
        <taxon>Porphyridium</taxon>
    </lineage>
</organism>
<evidence type="ECO:0000256" key="1">
    <source>
        <dbReference type="ARBA" id="ARBA00007818"/>
    </source>
</evidence>